<dbReference type="InterPro" id="IPR008984">
    <property type="entry name" value="SMAD_FHA_dom_sf"/>
</dbReference>
<dbReference type="SUPFAM" id="SSF49879">
    <property type="entry name" value="SMAD/FHA domain"/>
    <property type="match status" value="1"/>
</dbReference>
<feature type="region of interest" description="Disordered" evidence="1">
    <location>
        <begin position="597"/>
        <end position="618"/>
    </location>
</feature>
<feature type="region of interest" description="Disordered" evidence="1">
    <location>
        <begin position="777"/>
        <end position="841"/>
    </location>
</feature>
<evidence type="ECO:0000313" key="2">
    <source>
        <dbReference type="EMBL" id="KAG5466658.1"/>
    </source>
</evidence>
<dbReference type="OrthoDB" id="273160at2759"/>
<feature type="region of interest" description="Disordered" evidence="1">
    <location>
        <begin position="659"/>
        <end position="682"/>
    </location>
</feature>
<protein>
    <recommendedName>
        <fullName evidence="4">FHA domain-containing protein</fullName>
    </recommendedName>
</protein>
<keyword evidence="3" id="KW-1185">Reference proteome</keyword>
<dbReference type="RefSeq" id="XP_067174566.1">
    <property type="nucleotide sequence ID" value="XM_067318461.1"/>
</dbReference>
<dbReference type="KEGG" id="lmat:92510973"/>
<comment type="caution">
    <text evidence="2">The sequence shown here is derived from an EMBL/GenBank/DDBJ whole genome shotgun (WGS) entry which is preliminary data.</text>
</comment>
<feature type="region of interest" description="Disordered" evidence="1">
    <location>
        <begin position="711"/>
        <end position="761"/>
    </location>
</feature>
<sequence length="841" mass="90296">MPRKRKSFSKAASPVAAVPHDSALSSCPGEPTTFQLAVVNSCLWNEDVQLPRLPTPALLAPFYAQYNSYVAAGSCRAASPWTNDYWCTKVAHVALGRHSALPAIYRLRHECAGRLHARVVYVQTAAVHRQLHKTYPPLPRSGTKAMADGGVGDHHDVVIVEPTTPGVDVAADAAGPPPPTAFTASYYLLINHSENPIFVGPDRVPQGRSVALREGDVLSFLECAFDEDGGVLDGADVLDRDGAEWQSGHTPIDTEGVERAATTVEQVQQLAEESLWRCLGASSARAAPRSPSSSALTIHPVRVPHRTVALRRFYNVPQMIQEYMRWWHCHTAQLLAPHQVDGGHAASPSAESLSPNFSWMVSGNHLVRAPGIARRGPGSEEPACPNVKSACDTPATTAMRPSSSRCSQRQGSGGASTPPHMQQRFSEDLLHAPALLRALHQWLRETEDVEEVADEAHSPLAARLVLDRAWLWRLVRRHHRQQATPRSPPSSPDARNAACLSVAKRQESQTSTGDVAERFRISVPNVMVDPVASGDGTSLAPKAAPSRGVNPLQKMLEELRQRHSKEGCIAVAGPATGMGQPLCLDAELIDVYTSSTGHAATSPASREAPRWSLTSRPPTVSTGLPTCVPAVRITPAVLPVYVFTRRSRSSDVYTRERNSFTPECLPSPTSPTGIKRTRGARAARPTSGLGAAKQFVYYYYEADDQLSGRASAAAVEHQQPHPRGGMRKTSGVSAVGGPSPALLEPSPPAPSAAASLLHESRAASTMADDSFLWVDEAETTEEEPRAPTSRKRRSTKKTAPARKRRTSQAISSTAVAKAPLLEGASAAANEPPPRPAATSKP</sequence>
<dbReference type="EMBL" id="JAFEUZ010000035">
    <property type="protein sequence ID" value="KAG5466658.1"/>
    <property type="molecule type" value="Genomic_DNA"/>
</dbReference>
<feature type="compositionally biased region" description="Basic residues" evidence="1">
    <location>
        <begin position="788"/>
        <end position="806"/>
    </location>
</feature>
<organism evidence="2 3">
    <name type="scientific">Leishmania martiniquensis</name>
    <dbReference type="NCBI Taxonomy" id="1580590"/>
    <lineage>
        <taxon>Eukaryota</taxon>
        <taxon>Discoba</taxon>
        <taxon>Euglenozoa</taxon>
        <taxon>Kinetoplastea</taxon>
        <taxon>Metakinetoplastina</taxon>
        <taxon>Trypanosomatida</taxon>
        <taxon>Trypanosomatidae</taxon>
        <taxon>Leishmaniinae</taxon>
        <taxon>Leishmania</taxon>
    </lineage>
</organism>
<proteinExistence type="predicted"/>
<feature type="region of interest" description="Disordered" evidence="1">
    <location>
        <begin position="392"/>
        <end position="421"/>
    </location>
</feature>
<accession>A0A836KIA8</accession>
<evidence type="ECO:0000256" key="1">
    <source>
        <dbReference type="SAM" id="MobiDB-lite"/>
    </source>
</evidence>
<evidence type="ECO:0008006" key="4">
    <source>
        <dbReference type="Google" id="ProtNLM"/>
    </source>
</evidence>
<dbReference type="AlphaFoldDB" id="A0A836KIA8"/>
<evidence type="ECO:0000313" key="3">
    <source>
        <dbReference type="Proteomes" id="UP000673552"/>
    </source>
</evidence>
<reference evidence="3" key="1">
    <citation type="journal article" date="2021" name="Microbiol. Resour. Announc.">
        <title>LGAAP: Leishmaniinae Genome Assembly and Annotation Pipeline.</title>
        <authorList>
            <person name="Almutairi H."/>
            <person name="Urbaniak M.D."/>
            <person name="Bates M.D."/>
            <person name="Jariyapan N."/>
            <person name="Kwakye-Nuako G."/>
            <person name="Thomaz-Soccol V."/>
            <person name="Al-Salem W.S."/>
            <person name="Dillon R.J."/>
            <person name="Bates P.A."/>
            <person name="Gatherer D."/>
        </authorList>
    </citation>
    <scope>NUCLEOTIDE SEQUENCE [LARGE SCALE GENOMIC DNA]</scope>
</reference>
<reference evidence="3" key="2">
    <citation type="journal article" date="2021" name="Sci. Data">
        <title>Chromosome-scale genome sequencing, assembly and annotation of six genomes from subfamily Leishmaniinae.</title>
        <authorList>
            <person name="Almutairi H."/>
            <person name="Urbaniak M.D."/>
            <person name="Bates M.D."/>
            <person name="Jariyapan N."/>
            <person name="Kwakye-Nuako G."/>
            <person name="Thomaz Soccol V."/>
            <person name="Al-Salem W.S."/>
            <person name="Dillon R.J."/>
            <person name="Bates P.A."/>
            <person name="Gatherer D."/>
        </authorList>
    </citation>
    <scope>NUCLEOTIDE SEQUENCE [LARGE SCALE GENOMIC DNA]</scope>
</reference>
<dbReference type="Proteomes" id="UP000673552">
    <property type="component" value="Unassembled WGS sequence"/>
</dbReference>
<gene>
    <name evidence="2" type="ORF">LSCM1_00827</name>
</gene>
<name>A0A836KIA8_9TRYP</name>
<dbReference type="GeneID" id="92510973"/>